<proteinExistence type="predicted"/>
<dbReference type="EMBL" id="BMQJ01000020">
    <property type="protein sequence ID" value="GGQ24566.1"/>
    <property type="molecule type" value="Genomic_DNA"/>
</dbReference>
<gene>
    <name evidence="2" type="ORF">GCM10010140_63510</name>
</gene>
<keyword evidence="3" id="KW-1185">Reference proteome</keyword>
<protein>
    <submittedName>
        <fullName evidence="2">Uncharacterized protein</fullName>
    </submittedName>
</protein>
<sequence>MGTLSELWFADLPGTERTIAVTVEPETPLTPRRTAGQLDTGGAAVGEKRWNARPQP</sequence>
<organism evidence="2 3">
    <name type="scientific">Streptosporangium pseudovulgare</name>
    <dbReference type="NCBI Taxonomy" id="35765"/>
    <lineage>
        <taxon>Bacteria</taxon>
        <taxon>Bacillati</taxon>
        <taxon>Actinomycetota</taxon>
        <taxon>Actinomycetes</taxon>
        <taxon>Streptosporangiales</taxon>
        <taxon>Streptosporangiaceae</taxon>
        <taxon>Streptosporangium</taxon>
    </lineage>
</organism>
<dbReference type="Proteomes" id="UP000611554">
    <property type="component" value="Unassembled WGS sequence"/>
</dbReference>
<evidence type="ECO:0000313" key="2">
    <source>
        <dbReference type="EMBL" id="GGQ24566.1"/>
    </source>
</evidence>
<name>A0ABQ2RE75_9ACTN</name>
<comment type="caution">
    <text evidence="2">The sequence shown here is derived from an EMBL/GenBank/DDBJ whole genome shotgun (WGS) entry which is preliminary data.</text>
</comment>
<evidence type="ECO:0000256" key="1">
    <source>
        <dbReference type="SAM" id="MobiDB-lite"/>
    </source>
</evidence>
<accession>A0ABQ2RE75</accession>
<evidence type="ECO:0000313" key="3">
    <source>
        <dbReference type="Proteomes" id="UP000611554"/>
    </source>
</evidence>
<feature type="region of interest" description="Disordered" evidence="1">
    <location>
        <begin position="26"/>
        <end position="56"/>
    </location>
</feature>
<reference evidence="3" key="1">
    <citation type="journal article" date="2019" name="Int. J. Syst. Evol. Microbiol.">
        <title>The Global Catalogue of Microorganisms (GCM) 10K type strain sequencing project: providing services to taxonomists for standard genome sequencing and annotation.</title>
        <authorList>
            <consortium name="The Broad Institute Genomics Platform"/>
            <consortium name="The Broad Institute Genome Sequencing Center for Infectious Disease"/>
            <person name="Wu L."/>
            <person name="Ma J."/>
        </authorList>
    </citation>
    <scope>NUCLEOTIDE SEQUENCE [LARGE SCALE GENOMIC DNA]</scope>
    <source>
        <strain evidence="3">JCM 3115</strain>
    </source>
</reference>